<evidence type="ECO:0000313" key="5">
    <source>
        <dbReference type="EMBL" id="JAG49637.1"/>
    </source>
</evidence>
<evidence type="ECO:0000259" key="3">
    <source>
        <dbReference type="Pfam" id="PF18201"/>
    </source>
</evidence>
<dbReference type="EMBL" id="GBHO01039832">
    <property type="protein sequence ID" value="JAG03772.1"/>
    <property type="molecule type" value="Transcribed_RNA"/>
</dbReference>
<evidence type="ECO:0000256" key="1">
    <source>
        <dbReference type="ARBA" id="ARBA00008511"/>
    </source>
</evidence>
<dbReference type="GO" id="GO:0045505">
    <property type="term" value="F:dynein intermediate chain binding"/>
    <property type="evidence" value="ECO:0007669"/>
    <property type="project" value="TreeGrafter"/>
</dbReference>
<comment type="similarity">
    <text evidence="1">Belongs to the PIH1 family.</text>
</comment>
<dbReference type="GO" id="GO:0005737">
    <property type="term" value="C:cytoplasm"/>
    <property type="evidence" value="ECO:0007669"/>
    <property type="project" value="TreeGrafter"/>
</dbReference>
<evidence type="ECO:0000256" key="2">
    <source>
        <dbReference type="SAM" id="MobiDB-lite"/>
    </source>
</evidence>
<reference evidence="4" key="2">
    <citation type="submission" date="2014-07" db="EMBL/GenBank/DDBJ databases">
        <authorList>
            <person name="Hull J."/>
        </authorList>
    </citation>
    <scope>NUCLEOTIDE SEQUENCE</scope>
</reference>
<reference evidence="4" key="1">
    <citation type="journal article" date="2014" name="PLoS ONE">
        <title>Transcriptome-Based Identification of ABC Transporters in the Western Tarnished Plant Bug Lygus hesperus.</title>
        <authorList>
            <person name="Hull J.J."/>
            <person name="Chaney K."/>
            <person name="Geib S.M."/>
            <person name="Fabrick J.A."/>
            <person name="Brent C.S."/>
            <person name="Walsh D."/>
            <person name="Lavine L.C."/>
        </authorList>
    </citation>
    <scope>NUCLEOTIDE SEQUENCE</scope>
</reference>
<dbReference type="EMBL" id="GBRD01016189">
    <property type="protein sequence ID" value="JAG49637.1"/>
    <property type="molecule type" value="Transcribed_RNA"/>
</dbReference>
<evidence type="ECO:0000313" key="4">
    <source>
        <dbReference type="EMBL" id="JAG03772.1"/>
    </source>
</evidence>
<dbReference type="PANTHER" id="PTHR21083:SF0">
    <property type="entry name" value="DYNEIN AXONEMAL ASSEMBLY FACTOR 6"/>
    <property type="match status" value="1"/>
</dbReference>
<evidence type="ECO:0000313" key="6">
    <source>
        <dbReference type="EMBL" id="JAQ00348.1"/>
    </source>
</evidence>
<sequence length="202" mass="22270">MSGLNCKDLRAFANLLAEKESSSSDDDLPNPGIAKLGPGDIQVTKKLTKSRIRGNAKGGEQRGGGDGRLPTHPEDIWDVNDVDVVSVADDVVTDPRDRPEVDITYKQRVGSEDLFLQMNQRTPLTSSCEVMVVTVTMKGETKTSVDCNLTEVDLDIRSPLYRLHLPFPHPVNPDTATAEWLPNTSQLVVTLQLVREMDLVNF</sequence>
<dbReference type="CDD" id="cd06463">
    <property type="entry name" value="p23_like"/>
    <property type="match status" value="1"/>
</dbReference>
<protein>
    <submittedName>
        <fullName evidence="4">Uncharacterized protein CXorf41</fullName>
    </submittedName>
</protein>
<organism evidence="4">
    <name type="scientific">Lygus hesperus</name>
    <name type="common">Western plant bug</name>
    <dbReference type="NCBI Taxonomy" id="30085"/>
    <lineage>
        <taxon>Eukaryota</taxon>
        <taxon>Metazoa</taxon>
        <taxon>Ecdysozoa</taxon>
        <taxon>Arthropoda</taxon>
        <taxon>Hexapoda</taxon>
        <taxon>Insecta</taxon>
        <taxon>Pterygota</taxon>
        <taxon>Neoptera</taxon>
        <taxon>Paraneoptera</taxon>
        <taxon>Hemiptera</taxon>
        <taxon>Heteroptera</taxon>
        <taxon>Panheteroptera</taxon>
        <taxon>Cimicomorpha</taxon>
        <taxon>Miridae</taxon>
        <taxon>Mirini</taxon>
        <taxon>Lygus</taxon>
    </lineage>
</organism>
<dbReference type="InterPro" id="IPR008978">
    <property type="entry name" value="HSP20-like_chaperone"/>
</dbReference>
<reference evidence="5" key="3">
    <citation type="submission" date="2014-09" db="EMBL/GenBank/DDBJ databases">
        <authorList>
            <person name="Magalhaes I.L.F."/>
            <person name="Oliveira U."/>
            <person name="Santos F.R."/>
            <person name="Vidigal T.H.D.A."/>
            <person name="Brescovit A.D."/>
            <person name="Santos A.J."/>
        </authorList>
    </citation>
    <scope>NUCLEOTIDE SEQUENCE</scope>
</reference>
<dbReference type="AlphaFoldDB" id="A0A0A9W5P6"/>
<proteinExistence type="inferred from homology"/>
<feature type="domain" description="PIH1D1/2/3 CS-like" evidence="3">
    <location>
        <begin position="132"/>
        <end position="192"/>
    </location>
</feature>
<dbReference type="GO" id="GO:0070286">
    <property type="term" value="P:axonemal dynein complex assembly"/>
    <property type="evidence" value="ECO:0007669"/>
    <property type="project" value="InterPro"/>
</dbReference>
<dbReference type="PANTHER" id="PTHR21083">
    <property type="entry name" value="TWISTER"/>
    <property type="match status" value="1"/>
</dbReference>
<dbReference type="GO" id="GO:0051087">
    <property type="term" value="F:protein-folding chaperone binding"/>
    <property type="evidence" value="ECO:0007669"/>
    <property type="project" value="InterPro"/>
</dbReference>
<dbReference type="Pfam" id="PF18201">
    <property type="entry name" value="PIH1_CS"/>
    <property type="match status" value="1"/>
</dbReference>
<feature type="compositionally biased region" description="Basic and acidic residues" evidence="2">
    <location>
        <begin position="59"/>
        <end position="75"/>
    </location>
</feature>
<dbReference type="EMBL" id="GDHC01018281">
    <property type="protein sequence ID" value="JAQ00348.1"/>
    <property type="molecule type" value="Transcribed_RNA"/>
</dbReference>
<reference evidence="6" key="4">
    <citation type="journal article" date="2016" name="Gigascience">
        <title>De novo construction of an expanded transcriptome assembly for the western tarnished plant bug, Lygus hesperus.</title>
        <authorList>
            <person name="Tassone E.E."/>
            <person name="Geib S.M."/>
            <person name="Hall B."/>
            <person name="Fabrick J.A."/>
            <person name="Brent C.S."/>
            <person name="Hull J.J."/>
        </authorList>
    </citation>
    <scope>NUCLEOTIDE SEQUENCE</scope>
</reference>
<dbReference type="InterPro" id="IPR041442">
    <property type="entry name" value="PIH1D1/2/3_CS-like"/>
</dbReference>
<feature type="region of interest" description="Disordered" evidence="2">
    <location>
        <begin position="19"/>
        <end position="75"/>
    </location>
</feature>
<dbReference type="InterPro" id="IPR026697">
    <property type="entry name" value="DNAAF6"/>
</dbReference>
<dbReference type="SUPFAM" id="SSF49764">
    <property type="entry name" value="HSP20-like chaperones"/>
    <property type="match status" value="1"/>
</dbReference>
<accession>A0A0A9W5P6</accession>
<name>A0A0A9W5P6_LYGHE</name>
<gene>
    <name evidence="6" type="primary">CXorf41</name>
    <name evidence="4" type="ORF">CM83_100293</name>
    <name evidence="6" type="ORF">g.22751</name>
</gene>